<organism evidence="1 2">
    <name type="scientific">Stachybotrys elegans</name>
    <dbReference type="NCBI Taxonomy" id="80388"/>
    <lineage>
        <taxon>Eukaryota</taxon>
        <taxon>Fungi</taxon>
        <taxon>Dikarya</taxon>
        <taxon>Ascomycota</taxon>
        <taxon>Pezizomycotina</taxon>
        <taxon>Sordariomycetes</taxon>
        <taxon>Hypocreomycetidae</taxon>
        <taxon>Hypocreales</taxon>
        <taxon>Stachybotryaceae</taxon>
        <taxon>Stachybotrys</taxon>
    </lineage>
</organism>
<evidence type="ECO:0000313" key="2">
    <source>
        <dbReference type="Proteomes" id="UP000813444"/>
    </source>
</evidence>
<comment type="caution">
    <text evidence="1">The sequence shown here is derived from an EMBL/GenBank/DDBJ whole genome shotgun (WGS) entry which is preliminary data.</text>
</comment>
<sequence>MPGHDHFPFMKAIDDNGGVDRVSDECLKHVPREVLELQGKSVDRFQLGAIRVKQSFMGPWEHPAGYLDFVTDESNIFYLRFYVGQCNNPRRRILNQHCQQIMQSTITSLHHFIPWLGNGKRQVNFIRLWETPESPSLSGQSADSDNWTTLKTNILELVFCIAFRSLHGIEAVGNSPFAPSGYGLNVLSPLFQGKMVTEPMRLRARAALSSSPDIQIQAWVHFARAPKEHPTTLEGLMARTQSLDVRSVILKAVASEKLCEEVMQSITSAGNGSRSSSPSDLSPSIRYYGSLDARIAFLLDFAYGIHNIQDIQGKAIQGIHNVQGIQGKAIQDIQGKAIQDIQGKAIQGIQGKAIQGIQGKAIQGIQGRAIQGI</sequence>
<keyword evidence="2" id="KW-1185">Reference proteome</keyword>
<dbReference type="EMBL" id="JAGPNK010000004">
    <property type="protein sequence ID" value="KAH7323137.1"/>
    <property type="molecule type" value="Genomic_DNA"/>
</dbReference>
<gene>
    <name evidence="1" type="ORF">B0I35DRAFT_477024</name>
</gene>
<reference evidence="1" key="1">
    <citation type="journal article" date="2021" name="Nat. Commun.">
        <title>Genetic determinants of endophytism in the Arabidopsis root mycobiome.</title>
        <authorList>
            <person name="Mesny F."/>
            <person name="Miyauchi S."/>
            <person name="Thiergart T."/>
            <person name="Pickel B."/>
            <person name="Atanasova L."/>
            <person name="Karlsson M."/>
            <person name="Huettel B."/>
            <person name="Barry K.W."/>
            <person name="Haridas S."/>
            <person name="Chen C."/>
            <person name="Bauer D."/>
            <person name="Andreopoulos W."/>
            <person name="Pangilinan J."/>
            <person name="LaButti K."/>
            <person name="Riley R."/>
            <person name="Lipzen A."/>
            <person name="Clum A."/>
            <person name="Drula E."/>
            <person name="Henrissat B."/>
            <person name="Kohler A."/>
            <person name="Grigoriev I.V."/>
            <person name="Martin F.M."/>
            <person name="Hacquard S."/>
        </authorList>
    </citation>
    <scope>NUCLEOTIDE SEQUENCE</scope>
    <source>
        <strain evidence="1">MPI-CAGE-CH-0235</strain>
    </source>
</reference>
<accession>A0A8K0SWD0</accession>
<name>A0A8K0SWD0_9HYPO</name>
<dbReference type="Proteomes" id="UP000813444">
    <property type="component" value="Unassembled WGS sequence"/>
</dbReference>
<protein>
    <submittedName>
        <fullName evidence="1">Uncharacterized protein</fullName>
    </submittedName>
</protein>
<dbReference type="AlphaFoldDB" id="A0A8K0SWD0"/>
<dbReference type="OrthoDB" id="4366281at2759"/>
<proteinExistence type="predicted"/>
<evidence type="ECO:0000313" key="1">
    <source>
        <dbReference type="EMBL" id="KAH7323137.1"/>
    </source>
</evidence>